<sequence length="124" mass="14855">MVFIINVCLLRRRRQMDTLEYQLPFYICWLWSVPVAFPWNCELIFEMQPSRYPTDQSKIAFIISLLTGKALRWTVSIWHQNGPFLHSYRGFSEYFQEVLGIPEGYHPQINGQTERKIQEVGRFH</sequence>
<protein>
    <recommendedName>
        <fullName evidence="1">DUF4939 domain-containing protein</fullName>
    </recommendedName>
</protein>
<reference evidence="2" key="2">
    <citation type="submission" date="2025-09" db="UniProtKB">
        <authorList>
            <consortium name="Ensembl"/>
        </authorList>
    </citation>
    <scope>IDENTIFICATION</scope>
</reference>
<evidence type="ECO:0000313" key="3">
    <source>
        <dbReference type="Proteomes" id="UP001108240"/>
    </source>
</evidence>
<keyword evidence="3" id="KW-1185">Reference proteome</keyword>
<dbReference type="Pfam" id="PF16297">
    <property type="entry name" value="DUF4939"/>
    <property type="match status" value="1"/>
</dbReference>
<feature type="domain" description="DUF4939" evidence="1">
    <location>
        <begin position="51"/>
        <end position="100"/>
    </location>
</feature>
<dbReference type="GeneTree" id="ENSGT01100000263777"/>
<dbReference type="InterPro" id="IPR032549">
    <property type="entry name" value="DUF4939"/>
</dbReference>
<reference evidence="2" key="1">
    <citation type="submission" date="2025-08" db="UniProtKB">
        <authorList>
            <consortium name="Ensembl"/>
        </authorList>
    </citation>
    <scope>IDENTIFICATION</scope>
</reference>
<name>A0A9J8BDS3_CYPCA</name>
<dbReference type="AlphaFoldDB" id="A0A9J8BDS3"/>
<evidence type="ECO:0000259" key="1">
    <source>
        <dbReference type="Pfam" id="PF16297"/>
    </source>
</evidence>
<dbReference type="Proteomes" id="UP001108240">
    <property type="component" value="Unplaced"/>
</dbReference>
<organism evidence="2 3">
    <name type="scientific">Cyprinus carpio carpio</name>
    <dbReference type="NCBI Taxonomy" id="630221"/>
    <lineage>
        <taxon>Eukaryota</taxon>
        <taxon>Metazoa</taxon>
        <taxon>Chordata</taxon>
        <taxon>Craniata</taxon>
        <taxon>Vertebrata</taxon>
        <taxon>Euteleostomi</taxon>
        <taxon>Actinopterygii</taxon>
        <taxon>Neopterygii</taxon>
        <taxon>Teleostei</taxon>
        <taxon>Ostariophysi</taxon>
        <taxon>Cypriniformes</taxon>
        <taxon>Cyprinidae</taxon>
        <taxon>Cyprininae</taxon>
        <taxon>Cyprinus</taxon>
    </lineage>
</organism>
<proteinExistence type="predicted"/>
<accession>A0A9J8BDS3</accession>
<evidence type="ECO:0000313" key="2">
    <source>
        <dbReference type="Ensembl" id="ENSCCRP00000155969.1"/>
    </source>
</evidence>
<dbReference type="Ensembl" id="ENSCCRT00000151149.1">
    <property type="protein sequence ID" value="ENSCCRP00000155969.1"/>
    <property type="gene ID" value="ENSCCRG00000067325.1"/>
</dbReference>